<dbReference type="VEuPathDB" id="FungiDB:LCOR_05365.1"/>
<dbReference type="AlphaFoldDB" id="A0A068RVA0"/>
<proteinExistence type="predicted"/>
<keyword evidence="2" id="KW-1185">Reference proteome</keyword>
<reference evidence="1" key="1">
    <citation type="submission" date="2013-08" db="EMBL/GenBank/DDBJ databases">
        <title>Gene expansion shapes genome architecture in the human pathogen Lichtheimia corymbifera: an evolutionary genomics analysis in the ancient terrestrial Mucorales (Mucoromycotina).</title>
        <authorList>
            <person name="Schwartze V.U."/>
            <person name="Winter S."/>
            <person name="Shelest E."/>
            <person name="Marcet-Houben M."/>
            <person name="Horn F."/>
            <person name="Wehner S."/>
            <person name="Hoffmann K."/>
            <person name="Riege K."/>
            <person name="Sammeth M."/>
            <person name="Nowrousian M."/>
            <person name="Valiante V."/>
            <person name="Linde J."/>
            <person name="Jacobsen I.D."/>
            <person name="Marz M."/>
            <person name="Brakhage A.A."/>
            <person name="Gabaldon T."/>
            <person name="Bocker S."/>
            <person name="Voigt K."/>
        </authorList>
    </citation>
    <scope>NUCLEOTIDE SEQUENCE [LARGE SCALE GENOMIC DNA]</scope>
    <source>
        <strain evidence="1">FSU 9682</strain>
    </source>
</reference>
<accession>A0A068RVA0</accession>
<dbReference type="EMBL" id="CBTN010000021">
    <property type="protein sequence ID" value="CDH54078.1"/>
    <property type="molecule type" value="Genomic_DNA"/>
</dbReference>
<evidence type="ECO:0000313" key="1">
    <source>
        <dbReference type="EMBL" id="CDH54078.1"/>
    </source>
</evidence>
<evidence type="ECO:0008006" key="3">
    <source>
        <dbReference type="Google" id="ProtNLM"/>
    </source>
</evidence>
<gene>
    <name evidence="1" type="ORF">LCOR_05365.1</name>
</gene>
<comment type="caution">
    <text evidence="1">The sequence shown here is derived from an EMBL/GenBank/DDBJ whole genome shotgun (WGS) entry which is preliminary data.</text>
</comment>
<dbReference type="SUPFAM" id="SSF81383">
    <property type="entry name" value="F-box domain"/>
    <property type="match status" value="1"/>
</dbReference>
<dbReference type="OrthoDB" id="2226295at2759"/>
<evidence type="ECO:0000313" key="2">
    <source>
        <dbReference type="Proteomes" id="UP000027586"/>
    </source>
</evidence>
<dbReference type="InterPro" id="IPR036047">
    <property type="entry name" value="F-box-like_dom_sf"/>
</dbReference>
<dbReference type="Proteomes" id="UP000027586">
    <property type="component" value="Unassembled WGS sequence"/>
</dbReference>
<sequence>MFNAPPPAHHQEHYSNHPLITSSQRQHRHYHDSLPLDIILYIFSFMRLIDLCRLLQQTNNNNNNDDNSVSDCCSYAVLSRAKAERWQLAVYTPASYMVALCQGDPEGRLALARLSCAGFDAKEGVLRFETTSSEPVLLHDLPSCVKLVCTQWPCRPAEDCATIDLPLCSSNSSSSSKKDLVVCHQATNLSSDAKLSCRMMTATDHHNDDDGVVCHACNHHARHHHQTTKMHKVWFDKALVTFQWLQQGLLQGL</sequence>
<name>A0A068RVA0_9FUNG</name>
<protein>
    <recommendedName>
        <fullName evidence="3">F-box domain-containing protein</fullName>
    </recommendedName>
</protein>
<organism evidence="1 2">
    <name type="scientific">Lichtheimia corymbifera JMRC:FSU:9682</name>
    <dbReference type="NCBI Taxonomy" id="1263082"/>
    <lineage>
        <taxon>Eukaryota</taxon>
        <taxon>Fungi</taxon>
        <taxon>Fungi incertae sedis</taxon>
        <taxon>Mucoromycota</taxon>
        <taxon>Mucoromycotina</taxon>
        <taxon>Mucoromycetes</taxon>
        <taxon>Mucorales</taxon>
        <taxon>Lichtheimiaceae</taxon>
        <taxon>Lichtheimia</taxon>
    </lineage>
</organism>